<comment type="caution">
    <text evidence="1">The sequence shown here is derived from an EMBL/GenBank/DDBJ whole genome shotgun (WGS) entry which is preliminary data.</text>
</comment>
<accession>A0A1J5PVS7</accession>
<name>A0A1J5PVS7_9ZZZZ</name>
<evidence type="ECO:0000313" key="1">
    <source>
        <dbReference type="EMBL" id="OIQ71911.1"/>
    </source>
</evidence>
<sequence length="38" mass="4209">MSDTKLTTTIIMADRLSIRKPTSNEVCPLLSQVYTAPL</sequence>
<gene>
    <name evidence="1" type="ORF">GALL_464680</name>
</gene>
<dbReference type="AlphaFoldDB" id="A0A1J5PVS7"/>
<reference evidence="1" key="1">
    <citation type="submission" date="2016-10" db="EMBL/GenBank/DDBJ databases">
        <title>Sequence of Gallionella enrichment culture.</title>
        <authorList>
            <person name="Poehlein A."/>
            <person name="Muehling M."/>
            <person name="Daniel R."/>
        </authorList>
    </citation>
    <scope>NUCLEOTIDE SEQUENCE</scope>
</reference>
<organism evidence="1">
    <name type="scientific">mine drainage metagenome</name>
    <dbReference type="NCBI Taxonomy" id="410659"/>
    <lineage>
        <taxon>unclassified sequences</taxon>
        <taxon>metagenomes</taxon>
        <taxon>ecological metagenomes</taxon>
    </lineage>
</organism>
<dbReference type="EMBL" id="MLJW01003504">
    <property type="protein sequence ID" value="OIQ71911.1"/>
    <property type="molecule type" value="Genomic_DNA"/>
</dbReference>
<protein>
    <submittedName>
        <fullName evidence="1">Uncharacterized protein</fullName>
    </submittedName>
</protein>
<proteinExistence type="predicted"/>